<comment type="subcellular location">
    <subcellularLocation>
        <location evidence="1">Nucleus</location>
    </subcellularLocation>
</comment>
<dbReference type="Proteomes" id="UP000516260">
    <property type="component" value="Chromosome 7"/>
</dbReference>
<comment type="caution">
    <text evidence="8">The sequence shown here is derived from an EMBL/GenBank/DDBJ whole genome shotgun (WGS) entry which is preliminary data.</text>
</comment>
<dbReference type="PANTHER" id="PTHR13581:SF5">
    <property type="entry name" value="MRG_MORF4L-BINDING PROTEIN"/>
    <property type="match status" value="1"/>
</dbReference>
<dbReference type="EMBL" id="SWLE01000020">
    <property type="protein sequence ID" value="TNM86513.1"/>
    <property type="molecule type" value="Genomic_DNA"/>
</dbReference>
<evidence type="ECO:0000313" key="8">
    <source>
        <dbReference type="EMBL" id="TNM86513.1"/>
    </source>
</evidence>
<dbReference type="GO" id="GO:0035267">
    <property type="term" value="C:NuA4 histone acetyltransferase complex"/>
    <property type="evidence" value="ECO:0007669"/>
    <property type="project" value="TreeGrafter"/>
</dbReference>
<proteinExistence type="inferred from homology"/>
<keyword evidence="5" id="KW-0804">Transcription</keyword>
<dbReference type="PANTHER" id="PTHR13581">
    <property type="entry name" value="MRG-BINDING PROTEIN"/>
    <property type="match status" value="1"/>
</dbReference>
<evidence type="ECO:0000256" key="2">
    <source>
        <dbReference type="ARBA" id="ARBA00007117"/>
    </source>
</evidence>
<dbReference type="InterPro" id="IPR012423">
    <property type="entry name" value="Eaf7/MRGBP"/>
</dbReference>
<evidence type="ECO:0000256" key="6">
    <source>
        <dbReference type="ARBA" id="ARBA00023242"/>
    </source>
</evidence>
<feature type="compositionally biased region" description="Basic and acidic residues" evidence="7">
    <location>
        <begin position="184"/>
        <end position="196"/>
    </location>
</feature>
<keyword evidence="3" id="KW-0156">Chromatin regulator</keyword>
<protein>
    <recommendedName>
        <fullName evidence="10">MRG-binding protein</fullName>
    </recommendedName>
</protein>
<feature type="compositionally biased region" description="Basic and acidic residues" evidence="7">
    <location>
        <begin position="127"/>
        <end position="141"/>
    </location>
</feature>
<keyword evidence="9" id="KW-1185">Reference proteome</keyword>
<organism evidence="8 9">
    <name type="scientific">Takifugu bimaculatus</name>
    <dbReference type="NCBI Taxonomy" id="433685"/>
    <lineage>
        <taxon>Eukaryota</taxon>
        <taxon>Metazoa</taxon>
        <taxon>Chordata</taxon>
        <taxon>Craniata</taxon>
        <taxon>Vertebrata</taxon>
        <taxon>Euteleostomi</taxon>
        <taxon>Actinopterygii</taxon>
        <taxon>Neopterygii</taxon>
        <taxon>Teleostei</taxon>
        <taxon>Neoteleostei</taxon>
        <taxon>Acanthomorphata</taxon>
        <taxon>Eupercaria</taxon>
        <taxon>Tetraodontiformes</taxon>
        <taxon>Tetradontoidea</taxon>
        <taxon>Tetraodontidae</taxon>
        <taxon>Takifugu</taxon>
    </lineage>
</organism>
<keyword evidence="6" id="KW-0539">Nucleus</keyword>
<name>A0A4Z2B2C5_9TELE</name>
<evidence type="ECO:0000256" key="4">
    <source>
        <dbReference type="ARBA" id="ARBA00023015"/>
    </source>
</evidence>
<feature type="region of interest" description="Disordered" evidence="7">
    <location>
        <begin position="1"/>
        <end position="23"/>
    </location>
</feature>
<keyword evidence="4" id="KW-0805">Transcription regulation</keyword>
<evidence type="ECO:0008006" key="10">
    <source>
        <dbReference type="Google" id="ProtNLM"/>
    </source>
</evidence>
<dbReference type="GO" id="GO:0005634">
    <property type="term" value="C:nucleus"/>
    <property type="evidence" value="ECO:0007669"/>
    <property type="project" value="UniProtKB-SubCell"/>
</dbReference>
<accession>A0A4Z2B2C5</accession>
<reference evidence="8 9" key="1">
    <citation type="submission" date="2019-04" db="EMBL/GenBank/DDBJ databases">
        <title>The sequence and de novo assembly of Takifugu bimaculatus genome using PacBio and Hi-C technologies.</title>
        <authorList>
            <person name="Xu P."/>
            <person name="Liu B."/>
            <person name="Zhou Z."/>
        </authorList>
    </citation>
    <scope>NUCLEOTIDE SEQUENCE [LARGE SCALE GENOMIC DNA]</scope>
    <source>
        <strain evidence="8">TB-2018</strain>
        <tissue evidence="8">Muscle</tissue>
    </source>
</reference>
<dbReference type="GO" id="GO:0006325">
    <property type="term" value="P:chromatin organization"/>
    <property type="evidence" value="ECO:0007669"/>
    <property type="project" value="UniProtKB-KW"/>
</dbReference>
<evidence type="ECO:0000256" key="5">
    <source>
        <dbReference type="ARBA" id="ARBA00023163"/>
    </source>
</evidence>
<evidence type="ECO:0000256" key="3">
    <source>
        <dbReference type="ARBA" id="ARBA00022853"/>
    </source>
</evidence>
<dbReference type="AlphaFoldDB" id="A0A4Z2B2C5"/>
<feature type="region of interest" description="Disordered" evidence="7">
    <location>
        <begin position="127"/>
        <end position="215"/>
    </location>
</feature>
<sequence length="215" mass="23747">MGEADVTLNQTDEKPPDPGLAPEEDSVVWSHEVEVCLFHAMIGHKPVGVNRHFHMICIRDKFSQNIGRQVSSSVIWDHLGTMYDMQALHESEILPFPNTERSFSLPDDIIQEVKEGKLVSEDEIKEEFKMEREPPATHEEGSNSSVKLSERASNTRDKERERDKEKGGVGEGGTAAGGGGGVGKEAEKRKRSRTADKLQSSSNPASPGGAKRRRT</sequence>
<evidence type="ECO:0000256" key="7">
    <source>
        <dbReference type="SAM" id="MobiDB-lite"/>
    </source>
</evidence>
<dbReference type="GO" id="GO:0006357">
    <property type="term" value="P:regulation of transcription by RNA polymerase II"/>
    <property type="evidence" value="ECO:0007669"/>
    <property type="project" value="TreeGrafter"/>
</dbReference>
<dbReference type="Pfam" id="PF07904">
    <property type="entry name" value="Eaf7"/>
    <property type="match status" value="1"/>
</dbReference>
<feature type="compositionally biased region" description="Gly residues" evidence="7">
    <location>
        <begin position="169"/>
        <end position="183"/>
    </location>
</feature>
<feature type="compositionally biased region" description="Basic and acidic residues" evidence="7">
    <location>
        <begin position="148"/>
        <end position="168"/>
    </location>
</feature>
<gene>
    <name evidence="8" type="ORF">fugu_006743</name>
</gene>
<evidence type="ECO:0000313" key="9">
    <source>
        <dbReference type="Proteomes" id="UP000516260"/>
    </source>
</evidence>
<evidence type="ECO:0000256" key="1">
    <source>
        <dbReference type="ARBA" id="ARBA00004123"/>
    </source>
</evidence>
<comment type="similarity">
    <text evidence="2">Belongs to the EAF7 family.</text>
</comment>